<gene>
    <name evidence="4" type="ORF">CAMP_LOCUS4780</name>
</gene>
<feature type="transmembrane region" description="Helical" evidence="2">
    <location>
        <begin position="365"/>
        <end position="388"/>
    </location>
</feature>
<feature type="signal peptide" evidence="3">
    <location>
        <begin position="1"/>
        <end position="20"/>
    </location>
</feature>
<sequence>MKQTIFVCFLLVCNLTGTQAEDTHIECATFDTTFEMLHHPRFSKNHLTQNFEYQLDKSFEKSVDSTCIFSMELKHKTMNGNSCDAMYKLTNIKGGVLYPLKRTHFYGSPCVISDYYMVCVCWFDKCNLPHFWWDAYRTLWLKDITPVAQQLHQHLFQIFQDPLYEHFMPRRFRNPPYVGVKLVEATNDYEPAKDQPNRNDKSEVANPMKCIHKLIALHNFDAFDTSFPYRGYATSDLTQKILLPPEYLSPNHNNFLSNNLDNPVKFKKYIIPPIIPYKHRDQKAAPKKSSKFYPLTTDELDSSYLRVYHQNGTISPYDVATTPFKNPDYDGDGDYHDQIVDEEEEEERVEADKLKMEKEQQNVDLIVGSLAAIVWFIAIVVTVVILVYSWKTVSNFATFQRRLTDAGMAAIFDRALRNVTLHQETIKLKRKSEKKLAKKGPAKMESTTTVGNQ</sequence>
<dbReference type="Proteomes" id="UP001152747">
    <property type="component" value="Unassembled WGS sequence"/>
</dbReference>
<keyword evidence="3" id="KW-0732">Signal</keyword>
<accession>A0A9P1IC74</accession>
<keyword evidence="2" id="KW-1133">Transmembrane helix</keyword>
<organism evidence="4 5">
    <name type="scientific">Caenorhabditis angaria</name>
    <dbReference type="NCBI Taxonomy" id="860376"/>
    <lineage>
        <taxon>Eukaryota</taxon>
        <taxon>Metazoa</taxon>
        <taxon>Ecdysozoa</taxon>
        <taxon>Nematoda</taxon>
        <taxon>Chromadorea</taxon>
        <taxon>Rhabditida</taxon>
        <taxon>Rhabditina</taxon>
        <taxon>Rhabditomorpha</taxon>
        <taxon>Rhabditoidea</taxon>
        <taxon>Rhabditidae</taxon>
        <taxon>Peloderinae</taxon>
        <taxon>Caenorhabditis</taxon>
    </lineage>
</organism>
<comment type="caution">
    <text evidence="4">The sequence shown here is derived from an EMBL/GenBank/DDBJ whole genome shotgun (WGS) entry which is preliminary data.</text>
</comment>
<evidence type="ECO:0000313" key="5">
    <source>
        <dbReference type="Proteomes" id="UP001152747"/>
    </source>
</evidence>
<evidence type="ECO:0000313" key="4">
    <source>
        <dbReference type="EMBL" id="CAI5442143.1"/>
    </source>
</evidence>
<dbReference type="AlphaFoldDB" id="A0A9P1IC74"/>
<keyword evidence="2" id="KW-0812">Transmembrane</keyword>
<keyword evidence="5" id="KW-1185">Reference proteome</keyword>
<protein>
    <submittedName>
        <fullName evidence="4">Uncharacterized protein</fullName>
    </submittedName>
</protein>
<name>A0A9P1IC74_9PELO</name>
<feature type="compositionally biased region" description="Basic residues" evidence="1">
    <location>
        <begin position="432"/>
        <end position="441"/>
    </location>
</feature>
<feature type="region of interest" description="Disordered" evidence="1">
    <location>
        <begin position="432"/>
        <end position="453"/>
    </location>
</feature>
<evidence type="ECO:0000256" key="3">
    <source>
        <dbReference type="SAM" id="SignalP"/>
    </source>
</evidence>
<proteinExistence type="predicted"/>
<feature type="chain" id="PRO_5040172987" evidence="3">
    <location>
        <begin position="21"/>
        <end position="453"/>
    </location>
</feature>
<keyword evidence="2" id="KW-0472">Membrane</keyword>
<reference evidence="4" key="1">
    <citation type="submission" date="2022-11" db="EMBL/GenBank/DDBJ databases">
        <authorList>
            <person name="Kikuchi T."/>
        </authorList>
    </citation>
    <scope>NUCLEOTIDE SEQUENCE</scope>
    <source>
        <strain evidence="4">PS1010</strain>
    </source>
</reference>
<dbReference type="EMBL" id="CANHGI010000002">
    <property type="protein sequence ID" value="CAI5442143.1"/>
    <property type="molecule type" value="Genomic_DNA"/>
</dbReference>
<evidence type="ECO:0000256" key="2">
    <source>
        <dbReference type="SAM" id="Phobius"/>
    </source>
</evidence>
<evidence type="ECO:0000256" key="1">
    <source>
        <dbReference type="SAM" id="MobiDB-lite"/>
    </source>
</evidence>